<organism evidence="2 3">
    <name type="scientific">Eumeta variegata</name>
    <name type="common">Bagworm moth</name>
    <name type="synonym">Eumeta japonica</name>
    <dbReference type="NCBI Taxonomy" id="151549"/>
    <lineage>
        <taxon>Eukaryota</taxon>
        <taxon>Metazoa</taxon>
        <taxon>Ecdysozoa</taxon>
        <taxon>Arthropoda</taxon>
        <taxon>Hexapoda</taxon>
        <taxon>Insecta</taxon>
        <taxon>Pterygota</taxon>
        <taxon>Neoptera</taxon>
        <taxon>Endopterygota</taxon>
        <taxon>Lepidoptera</taxon>
        <taxon>Glossata</taxon>
        <taxon>Ditrysia</taxon>
        <taxon>Tineoidea</taxon>
        <taxon>Psychidae</taxon>
        <taxon>Oiketicinae</taxon>
        <taxon>Eumeta</taxon>
    </lineage>
</organism>
<dbReference type="EMBL" id="BGZK01000222">
    <property type="protein sequence ID" value="GBP29590.1"/>
    <property type="molecule type" value="Genomic_DNA"/>
</dbReference>
<dbReference type="AlphaFoldDB" id="A0A4C1UTP3"/>
<protein>
    <submittedName>
        <fullName evidence="2">Uncharacterized protein</fullName>
    </submittedName>
</protein>
<evidence type="ECO:0000313" key="3">
    <source>
        <dbReference type="Proteomes" id="UP000299102"/>
    </source>
</evidence>
<accession>A0A4C1UTP3</accession>
<evidence type="ECO:0000313" key="2">
    <source>
        <dbReference type="EMBL" id="GBP29590.1"/>
    </source>
</evidence>
<proteinExistence type="predicted"/>
<feature type="region of interest" description="Disordered" evidence="1">
    <location>
        <begin position="62"/>
        <end position="173"/>
    </location>
</feature>
<gene>
    <name evidence="2" type="ORF">EVAR_79139_1</name>
</gene>
<feature type="region of interest" description="Disordered" evidence="1">
    <location>
        <begin position="1"/>
        <end position="36"/>
    </location>
</feature>
<feature type="compositionally biased region" description="Basic residues" evidence="1">
    <location>
        <begin position="9"/>
        <end position="26"/>
    </location>
</feature>
<name>A0A4C1UTP3_EUMVA</name>
<keyword evidence="3" id="KW-1185">Reference proteome</keyword>
<evidence type="ECO:0000256" key="1">
    <source>
        <dbReference type="SAM" id="MobiDB-lite"/>
    </source>
</evidence>
<sequence>MIDSEGMKGRLRRSRRTRPTPTRSRHLTSDCSGESYLPLVKSSNRRVEYTRNTPASTDISLSCQFYHPPHEPAPTRRKHENGAGRARRAWTRTGQLGRYTGRAPVSMKKENNAKKVAFPSTKHVTGPEAAAAICTRPRASRQRSVRGRDTCGRRERAPPTPAFSGLRARFSEM</sequence>
<reference evidence="2 3" key="1">
    <citation type="journal article" date="2019" name="Commun. Biol.">
        <title>The bagworm genome reveals a unique fibroin gene that provides high tensile strength.</title>
        <authorList>
            <person name="Kono N."/>
            <person name="Nakamura H."/>
            <person name="Ohtoshi R."/>
            <person name="Tomita M."/>
            <person name="Numata K."/>
            <person name="Arakawa K."/>
        </authorList>
    </citation>
    <scope>NUCLEOTIDE SEQUENCE [LARGE SCALE GENOMIC DNA]</scope>
</reference>
<dbReference type="Proteomes" id="UP000299102">
    <property type="component" value="Unassembled WGS sequence"/>
</dbReference>
<feature type="compositionally biased region" description="Basic and acidic residues" evidence="1">
    <location>
        <begin position="146"/>
        <end position="157"/>
    </location>
</feature>
<feature type="compositionally biased region" description="Basic residues" evidence="1">
    <location>
        <begin position="75"/>
        <end position="90"/>
    </location>
</feature>
<comment type="caution">
    <text evidence="2">The sequence shown here is derived from an EMBL/GenBank/DDBJ whole genome shotgun (WGS) entry which is preliminary data.</text>
</comment>